<evidence type="ECO:0000313" key="2">
    <source>
        <dbReference type="Proteomes" id="UP000663760"/>
    </source>
</evidence>
<protein>
    <submittedName>
        <fullName evidence="1">Uncharacterized protein</fullName>
    </submittedName>
</protein>
<accession>A0A7I8LJ36</accession>
<evidence type="ECO:0000313" key="1">
    <source>
        <dbReference type="EMBL" id="CAA7410049.1"/>
    </source>
</evidence>
<name>A0A7I8LJ36_SPIIN</name>
<gene>
    <name evidence="1" type="ORF">SI8410_17020727</name>
</gene>
<dbReference type="EMBL" id="LR746280">
    <property type="protein sequence ID" value="CAA7410049.1"/>
    <property type="molecule type" value="Genomic_DNA"/>
</dbReference>
<proteinExistence type="predicted"/>
<dbReference type="Proteomes" id="UP000663760">
    <property type="component" value="Chromosome 17"/>
</dbReference>
<keyword evidence="2" id="KW-1185">Reference proteome</keyword>
<reference evidence="1" key="1">
    <citation type="submission" date="2020-02" db="EMBL/GenBank/DDBJ databases">
        <authorList>
            <person name="Scholz U."/>
            <person name="Mascher M."/>
            <person name="Fiebig A."/>
        </authorList>
    </citation>
    <scope>NUCLEOTIDE SEQUENCE</scope>
</reference>
<organism evidence="1 2">
    <name type="scientific">Spirodela intermedia</name>
    <name type="common">Intermediate duckweed</name>
    <dbReference type="NCBI Taxonomy" id="51605"/>
    <lineage>
        <taxon>Eukaryota</taxon>
        <taxon>Viridiplantae</taxon>
        <taxon>Streptophyta</taxon>
        <taxon>Embryophyta</taxon>
        <taxon>Tracheophyta</taxon>
        <taxon>Spermatophyta</taxon>
        <taxon>Magnoliopsida</taxon>
        <taxon>Liliopsida</taxon>
        <taxon>Araceae</taxon>
        <taxon>Lemnoideae</taxon>
        <taxon>Spirodela</taxon>
    </lineage>
</organism>
<dbReference type="AlphaFoldDB" id="A0A7I8LJ36"/>
<sequence length="98" mass="11645">MSRPSTMSSSRWLSFRRLPPCGRRRRCTLRNPLKKDEPFIVIKLFDCEAMLIVNPKTGQQPKLSFNVVGVHRWVQYTIMNYSIKGFEFYDLVCYHTKK</sequence>